<evidence type="ECO:0000256" key="2">
    <source>
        <dbReference type="SAM" id="SignalP"/>
    </source>
</evidence>
<feature type="region of interest" description="Disordered" evidence="1">
    <location>
        <begin position="423"/>
        <end position="453"/>
    </location>
</feature>
<organism evidence="3 4">
    <name type="scientific">Paracidovorax wautersii</name>
    <dbReference type="NCBI Taxonomy" id="1177982"/>
    <lineage>
        <taxon>Bacteria</taxon>
        <taxon>Pseudomonadati</taxon>
        <taxon>Pseudomonadota</taxon>
        <taxon>Betaproteobacteria</taxon>
        <taxon>Burkholderiales</taxon>
        <taxon>Comamonadaceae</taxon>
        <taxon>Paracidovorax</taxon>
    </lineage>
</organism>
<keyword evidence="4" id="KW-1185">Reference proteome</keyword>
<keyword evidence="2" id="KW-0732">Signal</keyword>
<feature type="chain" id="PRO_5011675721" description="AsmA-like C-terminal region" evidence="2">
    <location>
        <begin position="26"/>
        <end position="453"/>
    </location>
</feature>
<accession>A0A1I2AWY9</accession>
<dbReference type="GO" id="GO:0090313">
    <property type="term" value="P:regulation of protein targeting to membrane"/>
    <property type="evidence" value="ECO:0007669"/>
    <property type="project" value="TreeGrafter"/>
</dbReference>
<dbReference type="RefSeq" id="WP_092937807.1">
    <property type="nucleotide sequence ID" value="NZ_FONX01000002.1"/>
</dbReference>
<dbReference type="Proteomes" id="UP000199119">
    <property type="component" value="Unassembled WGS sequence"/>
</dbReference>
<dbReference type="GO" id="GO:0005886">
    <property type="term" value="C:plasma membrane"/>
    <property type="evidence" value="ECO:0007669"/>
    <property type="project" value="TreeGrafter"/>
</dbReference>
<sequence>MLQRRTVWIALASCLLAVAALAALAALAAWLWLPSDEALARQVEAEASDALGVPVTVQRLQWSLWPEPRLVLEGVATEQPEPVTAARITAEAAWSDLLHLRLAITRLVLEDATVPQPSLSGFQIQPREGDAADATEAGLGPLRLAATPLQSAEWRGVRWVSRTGRALAYAGQVRFDAGWRPRSGVLEREGAAEPARLEITREGDEDRWRADVTAGGRTEQGTLRLQVLGERWRVTGAIDFRNVDVVGLMAAFDRRSLVAGRASGHADLIAEGADPAEALRSLHTRTRFDMPQARLLTFDLERAVKSAGQQRKGSTPLDRFSGVVSTEADRDGTIVRYSDLRATSSVLTATGSAVVQGGRVQGDIAVDLVEGVVGVPLTFSGTVADPSISLPPAALAGAAVGTAVAPGVGTALGARLGETLRRLFGGGSSGSAGPGSAPSGGRATPAPVYRDPD</sequence>
<dbReference type="EMBL" id="FONX01000002">
    <property type="protein sequence ID" value="SFE48257.1"/>
    <property type="molecule type" value="Genomic_DNA"/>
</dbReference>
<proteinExistence type="predicted"/>
<feature type="compositionally biased region" description="Low complexity" evidence="1">
    <location>
        <begin position="434"/>
        <end position="447"/>
    </location>
</feature>
<reference evidence="4" key="1">
    <citation type="submission" date="2016-10" db="EMBL/GenBank/DDBJ databases">
        <authorList>
            <person name="Varghese N."/>
            <person name="Submissions S."/>
        </authorList>
    </citation>
    <scope>NUCLEOTIDE SEQUENCE [LARGE SCALE GENOMIC DNA]</scope>
    <source>
        <strain evidence="4">DSM 27981</strain>
    </source>
</reference>
<feature type="signal peptide" evidence="2">
    <location>
        <begin position="1"/>
        <end position="25"/>
    </location>
</feature>
<evidence type="ECO:0000313" key="3">
    <source>
        <dbReference type="EMBL" id="SFE48257.1"/>
    </source>
</evidence>
<dbReference type="InterPro" id="IPR052894">
    <property type="entry name" value="AsmA-related"/>
</dbReference>
<name>A0A1I2AWY9_9BURK</name>
<dbReference type="OrthoDB" id="8891556at2"/>
<dbReference type="PANTHER" id="PTHR30441:SF8">
    <property type="entry name" value="DUF748 DOMAIN-CONTAINING PROTEIN"/>
    <property type="match status" value="1"/>
</dbReference>
<gene>
    <name evidence="3" type="ORF">SAMN04489711_102269</name>
</gene>
<evidence type="ECO:0000313" key="4">
    <source>
        <dbReference type="Proteomes" id="UP000199119"/>
    </source>
</evidence>
<dbReference type="STRING" id="1177982.SAMN04489711_102269"/>
<evidence type="ECO:0000256" key="1">
    <source>
        <dbReference type="SAM" id="MobiDB-lite"/>
    </source>
</evidence>
<evidence type="ECO:0008006" key="5">
    <source>
        <dbReference type="Google" id="ProtNLM"/>
    </source>
</evidence>
<dbReference type="PANTHER" id="PTHR30441">
    <property type="entry name" value="DUF748 DOMAIN-CONTAINING PROTEIN"/>
    <property type="match status" value="1"/>
</dbReference>
<protein>
    <recommendedName>
        <fullName evidence="5">AsmA-like C-terminal region</fullName>
    </recommendedName>
</protein>
<dbReference type="AlphaFoldDB" id="A0A1I2AWY9"/>
<feature type="compositionally biased region" description="Gly residues" evidence="1">
    <location>
        <begin position="424"/>
        <end position="433"/>
    </location>
</feature>